<dbReference type="PROSITE" id="PS50157">
    <property type="entry name" value="ZINC_FINGER_C2H2_2"/>
    <property type="match status" value="4"/>
</dbReference>
<dbReference type="Gene3D" id="3.30.160.60">
    <property type="entry name" value="Classic Zinc Finger"/>
    <property type="match status" value="3"/>
</dbReference>
<dbReference type="PROSITE" id="PS00028">
    <property type="entry name" value="ZINC_FINGER_C2H2_1"/>
    <property type="match status" value="4"/>
</dbReference>
<proteinExistence type="predicted"/>
<dbReference type="AlphaFoldDB" id="A0A7M7GGM4"/>
<dbReference type="OrthoDB" id="10260596at2759"/>
<dbReference type="GO" id="GO:0000978">
    <property type="term" value="F:RNA polymerase II cis-regulatory region sequence-specific DNA binding"/>
    <property type="evidence" value="ECO:0007669"/>
    <property type="project" value="TreeGrafter"/>
</dbReference>
<dbReference type="SUPFAM" id="SSF57667">
    <property type="entry name" value="beta-beta-alpha zinc fingers"/>
    <property type="match status" value="2"/>
</dbReference>
<dbReference type="OMA" id="HEAQLMG"/>
<keyword evidence="6" id="KW-0238">DNA-binding</keyword>
<dbReference type="SMART" id="SM00355">
    <property type="entry name" value="ZnF_C2H2"/>
    <property type="match status" value="10"/>
</dbReference>
<evidence type="ECO:0000256" key="5">
    <source>
        <dbReference type="ARBA" id="ARBA00022833"/>
    </source>
</evidence>
<keyword evidence="11" id="KW-1185">Reference proteome</keyword>
<evidence type="ECO:0000256" key="1">
    <source>
        <dbReference type="ARBA" id="ARBA00004123"/>
    </source>
</evidence>
<dbReference type="FunCoup" id="A0A7M7GGM4">
    <property type="interactions" value="1983"/>
</dbReference>
<keyword evidence="7" id="KW-0539">Nucleus</keyword>
<dbReference type="GO" id="GO:0045892">
    <property type="term" value="P:negative regulation of DNA-templated transcription"/>
    <property type="evidence" value="ECO:0007669"/>
    <property type="project" value="UniProtKB-ARBA"/>
</dbReference>
<dbReference type="EnsemblMetazoa" id="XM_001606724">
    <property type="protein sequence ID" value="XP_001606774"/>
    <property type="gene ID" value="LOC100123167"/>
</dbReference>
<dbReference type="KEGG" id="nvi:100123167"/>
<comment type="subcellular location">
    <subcellularLocation>
        <location evidence="1">Nucleus</location>
    </subcellularLocation>
</comment>
<dbReference type="PANTHER" id="PTHR24391:SF18">
    <property type="entry name" value="EG:115C2.6 PROTEIN"/>
    <property type="match status" value="1"/>
</dbReference>
<evidence type="ECO:0000256" key="8">
    <source>
        <dbReference type="PROSITE-ProRule" id="PRU00042"/>
    </source>
</evidence>
<accession>A0A7M7GGM4</accession>
<evidence type="ECO:0000313" key="11">
    <source>
        <dbReference type="Proteomes" id="UP000002358"/>
    </source>
</evidence>
<dbReference type="PANTHER" id="PTHR24391">
    <property type="entry name" value="HISTONE H4 TRANSCRIPTION FACTOR-RELATED"/>
    <property type="match status" value="1"/>
</dbReference>
<keyword evidence="4 8" id="KW-0863">Zinc-finger</keyword>
<organism evidence="10 11">
    <name type="scientific">Nasonia vitripennis</name>
    <name type="common">Parasitic wasp</name>
    <dbReference type="NCBI Taxonomy" id="7425"/>
    <lineage>
        <taxon>Eukaryota</taxon>
        <taxon>Metazoa</taxon>
        <taxon>Ecdysozoa</taxon>
        <taxon>Arthropoda</taxon>
        <taxon>Hexapoda</taxon>
        <taxon>Insecta</taxon>
        <taxon>Pterygota</taxon>
        <taxon>Neoptera</taxon>
        <taxon>Endopterygota</taxon>
        <taxon>Hymenoptera</taxon>
        <taxon>Apocrita</taxon>
        <taxon>Proctotrupomorpha</taxon>
        <taxon>Chalcidoidea</taxon>
        <taxon>Pteromalidae</taxon>
        <taxon>Pteromalinae</taxon>
        <taxon>Nasonia</taxon>
    </lineage>
</organism>
<evidence type="ECO:0000256" key="6">
    <source>
        <dbReference type="ARBA" id="ARBA00023125"/>
    </source>
</evidence>
<protein>
    <recommendedName>
        <fullName evidence="9">C2H2-type domain-containing protein</fullName>
    </recommendedName>
</protein>
<name>A0A7M7GGM4_NASVI</name>
<evidence type="ECO:0000256" key="4">
    <source>
        <dbReference type="ARBA" id="ARBA00022771"/>
    </source>
</evidence>
<keyword evidence="5" id="KW-0862">Zinc</keyword>
<dbReference type="GO" id="GO:0000981">
    <property type="term" value="F:DNA-binding transcription factor activity, RNA polymerase II-specific"/>
    <property type="evidence" value="ECO:0007669"/>
    <property type="project" value="TreeGrafter"/>
</dbReference>
<feature type="domain" description="C2H2-type" evidence="9">
    <location>
        <begin position="216"/>
        <end position="245"/>
    </location>
</feature>
<evidence type="ECO:0000256" key="2">
    <source>
        <dbReference type="ARBA" id="ARBA00022723"/>
    </source>
</evidence>
<feature type="domain" description="C2H2-type" evidence="9">
    <location>
        <begin position="302"/>
        <end position="330"/>
    </location>
</feature>
<sequence length="533" mass="62232">MNETVGQFMTSRDAQEKCSKWMENVKNLHIFNENGKHKLESDSEETIDTDSEFTSVSKCDVKRRKLGVQLKSEKLNLVCEWRECEFSSKSMDAFVKHVANHVSELDIKITSDIEVYACLWSGCNYESEVNTDIMRHVNYHAFHSKLKCIGLNVRGRTKLPKCRRDTDWKNILDSLPPHECQWEDCARNFNNYQLFLYHISIHVENNPRGNKVEGGISCLWTGCKSKYPSVYKLREHMRVHTKEKIIACPDCGSMFSSNTKFHDHCKRQIPLEVQGFQCSHCNKFYPTECILREHMRNHIFHYKCNMCNMSCESPSGLAKHVLYRHTTTRNFPCTMCSHAAKTQQDLDSHMSLHTTGSNYICNVEGCLYSCKNAYTLDRHVEKAHRLEIRWYCCHECPIKYRKSYRLTRHLIDAHHLQWLSGHRRFQYILEEDGCYRLQTVRYESIEDDENVNTAEKSHASKENNKEEKCIVKPEALKVDNEYDRSSKSMPTIQNILISIDEIDEHGNIIHSKIIETQETTELPPSAEPPIILT</sequence>
<dbReference type="Pfam" id="PF00096">
    <property type="entry name" value="zf-C2H2"/>
    <property type="match status" value="1"/>
</dbReference>
<keyword evidence="3" id="KW-0677">Repeat</keyword>
<evidence type="ECO:0000256" key="3">
    <source>
        <dbReference type="ARBA" id="ARBA00022737"/>
    </source>
</evidence>
<feature type="domain" description="C2H2-type" evidence="9">
    <location>
        <begin position="178"/>
        <end position="207"/>
    </location>
</feature>
<dbReference type="Proteomes" id="UP000002358">
    <property type="component" value="Chromosome 5"/>
</dbReference>
<gene>
    <name evidence="10" type="primary">100123167</name>
</gene>
<dbReference type="InterPro" id="IPR013087">
    <property type="entry name" value="Znf_C2H2_type"/>
</dbReference>
<dbReference type="InterPro" id="IPR036236">
    <property type="entry name" value="Znf_C2H2_sf"/>
</dbReference>
<keyword evidence="2" id="KW-0479">Metal-binding</keyword>
<dbReference type="GO" id="GO:0005634">
    <property type="term" value="C:nucleus"/>
    <property type="evidence" value="ECO:0007669"/>
    <property type="project" value="UniProtKB-SubCell"/>
</dbReference>
<evidence type="ECO:0000256" key="7">
    <source>
        <dbReference type="ARBA" id="ARBA00023242"/>
    </source>
</evidence>
<feature type="domain" description="C2H2-type" evidence="9">
    <location>
        <begin position="276"/>
        <end position="298"/>
    </location>
</feature>
<reference evidence="10" key="1">
    <citation type="submission" date="2021-01" db="UniProtKB">
        <authorList>
            <consortium name="EnsemblMetazoa"/>
        </authorList>
    </citation>
    <scope>IDENTIFICATION</scope>
</reference>
<evidence type="ECO:0000313" key="10">
    <source>
        <dbReference type="EnsemblMetazoa" id="XP_001606774"/>
    </source>
</evidence>
<evidence type="ECO:0000259" key="9">
    <source>
        <dbReference type="PROSITE" id="PS50157"/>
    </source>
</evidence>
<dbReference type="GO" id="GO:0008270">
    <property type="term" value="F:zinc ion binding"/>
    <property type="evidence" value="ECO:0007669"/>
    <property type="project" value="UniProtKB-KW"/>
</dbReference>
<dbReference type="InParanoid" id="A0A7M7GGM4"/>
<dbReference type="InterPro" id="IPR051574">
    <property type="entry name" value="ZnF_E-box_Homeobox"/>
</dbReference>